<dbReference type="PANTHER" id="PTHR24252:SF7">
    <property type="entry name" value="HYALIN"/>
    <property type="match status" value="1"/>
</dbReference>
<dbReference type="Gene3D" id="2.40.10.10">
    <property type="entry name" value="Trypsin-like serine proteases"/>
    <property type="match status" value="2"/>
</dbReference>
<evidence type="ECO:0000313" key="4">
    <source>
        <dbReference type="Proteomes" id="UP000053240"/>
    </source>
</evidence>
<dbReference type="GO" id="GO:0004252">
    <property type="term" value="F:serine-type endopeptidase activity"/>
    <property type="evidence" value="ECO:0007669"/>
    <property type="project" value="InterPro"/>
</dbReference>
<keyword evidence="1" id="KW-1015">Disulfide bond</keyword>
<keyword evidence="3" id="KW-0812">Transmembrane</keyword>
<dbReference type="InterPro" id="IPR009003">
    <property type="entry name" value="Peptidase_S1_PA"/>
</dbReference>
<evidence type="ECO:0000256" key="1">
    <source>
        <dbReference type="ARBA" id="ARBA00023157"/>
    </source>
</evidence>
<evidence type="ECO:0000259" key="2">
    <source>
        <dbReference type="Pfam" id="PF00089"/>
    </source>
</evidence>
<keyword evidence="4" id="KW-1185">Reference proteome</keyword>
<dbReference type="InParanoid" id="A0A194QZD8"/>
<dbReference type="GO" id="GO:0006508">
    <property type="term" value="P:proteolysis"/>
    <property type="evidence" value="ECO:0007669"/>
    <property type="project" value="UniProtKB-KW"/>
</dbReference>
<sequence length="109" mass="11993">MVTVSLCVTVSSDSGPVTYALVGILSKTEHVDASQRYKIKNIIKHPEYKPPMRYNDIALLETESQMTLSDKVVPACLHVDMSERDERALASGWGATQNRGSSADILQKV</sequence>
<gene>
    <name evidence="3" type="ORF">RR48_15102</name>
</gene>
<accession>A0A194QZD8</accession>
<reference evidence="3 4" key="1">
    <citation type="journal article" date="2015" name="Nat. Commun.">
        <title>Outbred genome sequencing and CRISPR/Cas9 gene editing in butterflies.</title>
        <authorList>
            <person name="Li X."/>
            <person name="Fan D."/>
            <person name="Zhang W."/>
            <person name="Liu G."/>
            <person name="Zhang L."/>
            <person name="Zhao L."/>
            <person name="Fang X."/>
            <person name="Chen L."/>
            <person name="Dong Y."/>
            <person name="Chen Y."/>
            <person name="Ding Y."/>
            <person name="Zhao R."/>
            <person name="Feng M."/>
            <person name="Zhu Y."/>
            <person name="Feng Y."/>
            <person name="Jiang X."/>
            <person name="Zhu D."/>
            <person name="Xiang H."/>
            <person name="Feng X."/>
            <person name="Li S."/>
            <person name="Wang J."/>
            <person name="Zhang G."/>
            <person name="Kronforst M.R."/>
            <person name="Wang W."/>
        </authorList>
    </citation>
    <scope>NUCLEOTIDE SEQUENCE [LARGE SCALE GENOMIC DNA]</scope>
    <source>
        <strain evidence="3">Ya'a_city_454_Pm</strain>
        <tissue evidence="3">Whole body</tissue>
    </source>
</reference>
<dbReference type="AlphaFoldDB" id="A0A194QZD8"/>
<dbReference type="Proteomes" id="UP000053240">
    <property type="component" value="Unassembled WGS sequence"/>
</dbReference>
<dbReference type="SUPFAM" id="SSF50494">
    <property type="entry name" value="Trypsin-like serine proteases"/>
    <property type="match status" value="1"/>
</dbReference>
<keyword evidence="3" id="KW-0472">Membrane</keyword>
<proteinExistence type="predicted"/>
<name>A0A194QZD8_PAPMA</name>
<dbReference type="Pfam" id="PF00089">
    <property type="entry name" value="Trypsin"/>
    <property type="match status" value="1"/>
</dbReference>
<dbReference type="EMBL" id="KQ461108">
    <property type="protein sequence ID" value="KPJ08961.1"/>
    <property type="molecule type" value="Genomic_DNA"/>
</dbReference>
<protein>
    <submittedName>
        <fullName evidence="3">Transmembrane protease serine 2</fullName>
    </submittedName>
</protein>
<organism evidence="3 4">
    <name type="scientific">Papilio machaon</name>
    <name type="common">Old World swallowtail butterfly</name>
    <dbReference type="NCBI Taxonomy" id="76193"/>
    <lineage>
        <taxon>Eukaryota</taxon>
        <taxon>Metazoa</taxon>
        <taxon>Ecdysozoa</taxon>
        <taxon>Arthropoda</taxon>
        <taxon>Hexapoda</taxon>
        <taxon>Insecta</taxon>
        <taxon>Pterygota</taxon>
        <taxon>Neoptera</taxon>
        <taxon>Endopterygota</taxon>
        <taxon>Lepidoptera</taxon>
        <taxon>Glossata</taxon>
        <taxon>Ditrysia</taxon>
        <taxon>Papilionoidea</taxon>
        <taxon>Papilionidae</taxon>
        <taxon>Papilioninae</taxon>
        <taxon>Papilio</taxon>
    </lineage>
</organism>
<dbReference type="InterPro" id="IPR043504">
    <property type="entry name" value="Peptidase_S1_PA_chymotrypsin"/>
</dbReference>
<evidence type="ECO:0000313" key="3">
    <source>
        <dbReference type="EMBL" id="KPJ08961.1"/>
    </source>
</evidence>
<dbReference type="InterPro" id="IPR001254">
    <property type="entry name" value="Trypsin_dom"/>
</dbReference>
<dbReference type="PANTHER" id="PTHR24252">
    <property type="entry name" value="ACROSIN-RELATED"/>
    <property type="match status" value="1"/>
</dbReference>
<keyword evidence="3" id="KW-0645">Protease</keyword>
<feature type="domain" description="Peptidase S1" evidence="2">
    <location>
        <begin position="21"/>
        <end position="109"/>
    </location>
</feature>
<keyword evidence="3" id="KW-0378">Hydrolase</keyword>